<evidence type="ECO:0000313" key="4">
    <source>
        <dbReference type="Proteomes" id="UP000472262"/>
    </source>
</evidence>
<feature type="chain" id="PRO_5025528966" description="Immunoglobulin domain-containing protein" evidence="1">
    <location>
        <begin position="41"/>
        <end position="167"/>
    </location>
</feature>
<dbReference type="InterPro" id="IPR013783">
    <property type="entry name" value="Ig-like_fold"/>
</dbReference>
<keyword evidence="1" id="KW-0732">Signal</keyword>
<dbReference type="Proteomes" id="UP000472262">
    <property type="component" value="Unassembled WGS sequence"/>
</dbReference>
<dbReference type="SMART" id="SM00409">
    <property type="entry name" value="IG"/>
    <property type="match status" value="1"/>
</dbReference>
<evidence type="ECO:0000313" key="3">
    <source>
        <dbReference type="Ensembl" id="ENSSGRP00000008172.1"/>
    </source>
</evidence>
<dbReference type="Ensembl" id="ENSSGRT00000008917.1">
    <property type="protein sequence ID" value="ENSSGRP00000008172.1"/>
    <property type="gene ID" value="ENSSGRG00000005558.1"/>
</dbReference>
<feature type="domain" description="Immunoglobulin" evidence="2">
    <location>
        <begin position="40"/>
        <end position="138"/>
    </location>
</feature>
<sequence>MYFCDKSNLYVYNIFQKQHSLLHIFAWLIFFSSGVSGVEADEVSVMEGDSVTLHTNVTTAQEEEIMWYFNKTQIAEITGDQSKICTDEQCKERFRDRLKVDHQTGSLTITNITITDSGEYDLQIRSSDNEKTFNVTVDGERANLSLYILIRVRSVQMISVERDSETD</sequence>
<dbReference type="AlphaFoldDB" id="A0A672KER7"/>
<evidence type="ECO:0000256" key="1">
    <source>
        <dbReference type="SAM" id="SignalP"/>
    </source>
</evidence>
<feature type="signal peptide" evidence="1">
    <location>
        <begin position="1"/>
        <end position="40"/>
    </location>
</feature>
<name>A0A672KER7_SINGR</name>
<dbReference type="InterPro" id="IPR003599">
    <property type="entry name" value="Ig_sub"/>
</dbReference>
<dbReference type="InterPro" id="IPR013106">
    <property type="entry name" value="Ig_V-set"/>
</dbReference>
<evidence type="ECO:0000259" key="2">
    <source>
        <dbReference type="SMART" id="SM00409"/>
    </source>
</evidence>
<proteinExistence type="predicted"/>
<reference evidence="3" key="1">
    <citation type="submission" date="2025-08" db="UniProtKB">
        <authorList>
            <consortium name="Ensembl"/>
        </authorList>
    </citation>
    <scope>IDENTIFICATION</scope>
</reference>
<dbReference type="InParanoid" id="A0A672KER7"/>
<accession>A0A672KER7</accession>
<dbReference type="PANTHER" id="PTHR21063">
    <property type="entry name" value="LFA-3"/>
    <property type="match status" value="1"/>
</dbReference>
<keyword evidence="4" id="KW-1185">Reference proteome</keyword>
<dbReference type="SUPFAM" id="SSF48726">
    <property type="entry name" value="Immunoglobulin"/>
    <property type="match status" value="1"/>
</dbReference>
<dbReference type="InterPro" id="IPR036179">
    <property type="entry name" value="Ig-like_dom_sf"/>
</dbReference>
<dbReference type="Gene3D" id="2.60.40.10">
    <property type="entry name" value="Immunoglobulins"/>
    <property type="match status" value="1"/>
</dbReference>
<dbReference type="Pfam" id="PF07686">
    <property type="entry name" value="V-set"/>
    <property type="match status" value="1"/>
</dbReference>
<protein>
    <recommendedName>
        <fullName evidence="2">Immunoglobulin domain-containing protein</fullName>
    </recommendedName>
</protein>
<dbReference type="PANTHER" id="PTHR21063:SF4">
    <property type="entry name" value="CD48 ANTIGEN-RELATED"/>
    <property type="match status" value="1"/>
</dbReference>
<organism evidence="3 4">
    <name type="scientific">Sinocyclocheilus grahami</name>
    <name type="common">Dianchi golden-line fish</name>
    <name type="synonym">Barbus grahami</name>
    <dbReference type="NCBI Taxonomy" id="75366"/>
    <lineage>
        <taxon>Eukaryota</taxon>
        <taxon>Metazoa</taxon>
        <taxon>Chordata</taxon>
        <taxon>Craniata</taxon>
        <taxon>Vertebrata</taxon>
        <taxon>Euteleostomi</taxon>
        <taxon>Actinopterygii</taxon>
        <taxon>Neopterygii</taxon>
        <taxon>Teleostei</taxon>
        <taxon>Ostariophysi</taxon>
        <taxon>Cypriniformes</taxon>
        <taxon>Cyprinidae</taxon>
        <taxon>Cyprininae</taxon>
        <taxon>Sinocyclocheilus</taxon>
    </lineage>
</organism>
<reference evidence="3" key="2">
    <citation type="submission" date="2025-09" db="UniProtKB">
        <authorList>
            <consortium name="Ensembl"/>
        </authorList>
    </citation>
    <scope>IDENTIFICATION</scope>
</reference>